<proteinExistence type="predicted"/>
<sequence>MPMILSLLALLAAPPEPAPPRTYLLSIVEVPLKNDQALSGFAIETWGVRFEAVCHFPSGWTLRAGSRATPDGVLEGNGSHGATWLSPGSTAVLDDLVLVTLDGPLDAGSPDVRPPTFAGSFAIELPDDEEPTPVRLTLANIRLTPATACPAR</sequence>
<evidence type="ECO:0000313" key="1">
    <source>
        <dbReference type="EMBL" id="MEN3749583.1"/>
    </source>
</evidence>
<comment type="caution">
    <text evidence="1">The sequence shown here is derived from an EMBL/GenBank/DDBJ whole genome shotgun (WGS) entry which is preliminary data.</text>
</comment>
<dbReference type="EMBL" id="JBDIZK010000015">
    <property type="protein sequence ID" value="MEN3749583.1"/>
    <property type="molecule type" value="Genomic_DNA"/>
</dbReference>
<protein>
    <submittedName>
        <fullName evidence="1">Uncharacterized protein</fullName>
    </submittedName>
</protein>
<organism evidence="1 2">
    <name type="scientific">Sphingomonas rustica</name>
    <dbReference type="NCBI Taxonomy" id="3103142"/>
    <lineage>
        <taxon>Bacteria</taxon>
        <taxon>Pseudomonadati</taxon>
        <taxon>Pseudomonadota</taxon>
        <taxon>Alphaproteobacteria</taxon>
        <taxon>Sphingomonadales</taxon>
        <taxon>Sphingomonadaceae</taxon>
        <taxon>Sphingomonas</taxon>
    </lineage>
</organism>
<keyword evidence="2" id="KW-1185">Reference proteome</keyword>
<gene>
    <name evidence="1" type="ORF">TPR58_20590</name>
</gene>
<evidence type="ECO:0000313" key="2">
    <source>
        <dbReference type="Proteomes" id="UP001427805"/>
    </source>
</evidence>
<name>A0ABV0BDG2_9SPHN</name>
<dbReference type="Proteomes" id="UP001427805">
    <property type="component" value="Unassembled WGS sequence"/>
</dbReference>
<accession>A0ABV0BDG2</accession>
<dbReference type="RefSeq" id="WP_346248629.1">
    <property type="nucleotide sequence ID" value="NZ_JBDIZK010000015.1"/>
</dbReference>
<reference evidence="1 2" key="1">
    <citation type="submission" date="2024-05" db="EMBL/GenBank/DDBJ databases">
        <title>Sphingomonas sp. HF-S3 16S ribosomal RNA gene Genome sequencing and assembly.</title>
        <authorList>
            <person name="Lee H."/>
        </authorList>
    </citation>
    <scope>NUCLEOTIDE SEQUENCE [LARGE SCALE GENOMIC DNA]</scope>
    <source>
        <strain evidence="1 2">HF-S3</strain>
    </source>
</reference>